<dbReference type="Proteomes" id="UP000295627">
    <property type="component" value="Unassembled WGS sequence"/>
</dbReference>
<sequence>MDFSSNGYGFFFEIDTMRLLYGKYTHVAQITRVLDDVNRREVPLAQVTCKTNEIYGTSEQDAWNQAAKIAREWAEAQPRY</sequence>
<dbReference type="EMBL" id="RXLR01000024">
    <property type="protein sequence ID" value="TDH17990.1"/>
    <property type="molecule type" value="Genomic_DNA"/>
</dbReference>
<dbReference type="RefSeq" id="WP_078335857.1">
    <property type="nucleotide sequence ID" value="NZ_MAFQ01000014.1"/>
</dbReference>
<name>A0A4R5P4P7_9MYCO</name>
<evidence type="ECO:0000313" key="2">
    <source>
        <dbReference type="Proteomes" id="UP000295627"/>
    </source>
</evidence>
<evidence type="ECO:0000313" key="1">
    <source>
        <dbReference type="EMBL" id="TDH17990.1"/>
    </source>
</evidence>
<gene>
    <name evidence="1" type="ORF">EJ571_25015</name>
</gene>
<comment type="caution">
    <text evidence="1">The sequence shown here is derived from an EMBL/GenBank/DDBJ whole genome shotgun (WGS) entry which is preliminary data.</text>
</comment>
<protein>
    <submittedName>
        <fullName evidence="1">Uncharacterized protein</fullName>
    </submittedName>
</protein>
<proteinExistence type="predicted"/>
<accession>A0A4R5P4P7</accession>
<organism evidence="1 2">
    <name type="scientific">Mycobacteroides franklinii</name>
    <dbReference type="NCBI Taxonomy" id="948102"/>
    <lineage>
        <taxon>Bacteria</taxon>
        <taxon>Bacillati</taxon>
        <taxon>Actinomycetota</taxon>
        <taxon>Actinomycetes</taxon>
        <taxon>Mycobacteriales</taxon>
        <taxon>Mycobacteriaceae</taxon>
        <taxon>Mycobacteroides</taxon>
    </lineage>
</organism>
<reference evidence="1 2" key="1">
    <citation type="journal article" date="2019" name="Sci. Rep.">
        <title>Extended insight into the Mycobacterium chelonae-abscessus complex through whole genome sequencing of Mycobacterium salmoniphilum outbreak and Mycobacterium salmoniphilum-like strains.</title>
        <authorList>
            <person name="Behra P.R.K."/>
            <person name="Das S."/>
            <person name="Pettersson B.M.F."/>
            <person name="Shirreff L."/>
            <person name="DuCote T."/>
            <person name="Jacobsson K.G."/>
            <person name="Ennis D.G."/>
            <person name="Kirsebom L.A."/>
        </authorList>
    </citation>
    <scope>NUCLEOTIDE SEQUENCE [LARGE SCALE GENOMIC DNA]</scope>
    <source>
        <strain evidence="1 2">DSM 45524</strain>
    </source>
</reference>
<dbReference type="AlphaFoldDB" id="A0A4R5P4P7"/>